<dbReference type="PIRSF" id="PIRSF002096">
    <property type="entry name" value="HnS"/>
    <property type="match status" value="1"/>
</dbReference>
<evidence type="ECO:0000256" key="3">
    <source>
        <dbReference type="ARBA" id="ARBA00022490"/>
    </source>
</evidence>
<evidence type="ECO:0000256" key="5">
    <source>
        <dbReference type="PIRNR" id="PIRNR002096"/>
    </source>
</evidence>
<dbReference type="Pfam" id="PF22470">
    <property type="entry name" value="Histone_HNS_N"/>
    <property type="match status" value="1"/>
</dbReference>
<dbReference type="InterPro" id="IPR037150">
    <property type="entry name" value="H-NS_C_dom_sf"/>
</dbReference>
<evidence type="ECO:0000256" key="2">
    <source>
        <dbReference type="ARBA" id="ARBA00010610"/>
    </source>
</evidence>
<comment type="subcellular location">
    <subcellularLocation>
        <location evidence="1">Cytoplasm</location>
        <location evidence="1">Nucleoid</location>
    </subcellularLocation>
</comment>
<dbReference type="InterPro" id="IPR054180">
    <property type="entry name" value="H-NS-like_N"/>
</dbReference>
<evidence type="ECO:0000256" key="4">
    <source>
        <dbReference type="ARBA" id="ARBA00023125"/>
    </source>
</evidence>
<dbReference type="Gene3D" id="4.10.430.10">
    <property type="entry name" value="Histone-like protein H-NS, C-terminal domain"/>
    <property type="match status" value="1"/>
</dbReference>
<dbReference type="InterPro" id="IPR027444">
    <property type="entry name" value="H-NS_C_dom"/>
</dbReference>
<reference evidence="9" key="1">
    <citation type="journal article" date="2019" name="Int. J. Syst. Evol. Microbiol.">
        <title>The Global Catalogue of Microorganisms (GCM) 10K type strain sequencing project: providing services to taxonomists for standard genome sequencing and annotation.</title>
        <authorList>
            <consortium name="The Broad Institute Genomics Platform"/>
            <consortium name="The Broad Institute Genome Sequencing Center for Infectious Disease"/>
            <person name="Wu L."/>
            <person name="Ma J."/>
        </authorList>
    </citation>
    <scope>NUCLEOTIDE SEQUENCE [LARGE SCALE GENOMIC DNA]</scope>
    <source>
        <strain evidence="9">NBRC 111756</strain>
    </source>
</reference>
<proteinExistence type="inferred from homology"/>
<comment type="similarity">
    <text evidence="2 5">Belongs to the histone-like protein H-NS family.</text>
</comment>
<keyword evidence="9" id="KW-1185">Reference proteome</keyword>
<dbReference type="InterPro" id="IPR027454">
    <property type="entry name" value="Histone_HNS_N"/>
</dbReference>
<evidence type="ECO:0000313" key="8">
    <source>
        <dbReference type="EMBL" id="MFC6669608.1"/>
    </source>
</evidence>
<evidence type="ECO:0000256" key="6">
    <source>
        <dbReference type="SAM" id="Coils"/>
    </source>
</evidence>
<evidence type="ECO:0000259" key="7">
    <source>
        <dbReference type="SMART" id="SM00528"/>
    </source>
</evidence>
<keyword evidence="6" id="KW-0175">Coiled coil</keyword>
<keyword evidence="4 5" id="KW-0238">DNA-binding</keyword>
<organism evidence="8 9">
    <name type="scientific">Marinobacterium aestuariivivens</name>
    <dbReference type="NCBI Taxonomy" id="1698799"/>
    <lineage>
        <taxon>Bacteria</taxon>
        <taxon>Pseudomonadati</taxon>
        <taxon>Pseudomonadota</taxon>
        <taxon>Gammaproteobacteria</taxon>
        <taxon>Oceanospirillales</taxon>
        <taxon>Oceanospirillaceae</taxon>
        <taxon>Marinobacterium</taxon>
    </lineage>
</organism>
<dbReference type="EMBL" id="JBHSWE010000001">
    <property type="protein sequence ID" value="MFC6669608.1"/>
    <property type="molecule type" value="Genomic_DNA"/>
</dbReference>
<protein>
    <recommendedName>
        <fullName evidence="5">DNA-binding protein</fullName>
    </recommendedName>
</protein>
<feature type="coiled-coil region" evidence="6">
    <location>
        <begin position="23"/>
        <end position="62"/>
    </location>
</feature>
<evidence type="ECO:0000256" key="1">
    <source>
        <dbReference type="ARBA" id="ARBA00004453"/>
    </source>
</evidence>
<dbReference type="SUPFAM" id="SSF81273">
    <property type="entry name" value="H-NS histone-like proteins"/>
    <property type="match status" value="2"/>
</dbReference>
<sequence>MSDFVKVLTRKNSLRKQCQELSVSDVEKALADLNEILEERRAEEAERQVAEQQRLAKIEEIRKHMEEAGIGLDDLKAIKEGEGSKRKVEAKYRITDENGETHEWSGRGRTPVVFKEYFEKHGVTKEDTRIK</sequence>
<evidence type="ECO:0000313" key="9">
    <source>
        <dbReference type="Proteomes" id="UP001596422"/>
    </source>
</evidence>
<gene>
    <name evidence="8" type="ORF">ACFQDL_05515</name>
</gene>
<dbReference type="SMART" id="SM00528">
    <property type="entry name" value="HNS"/>
    <property type="match status" value="1"/>
</dbReference>
<comment type="caution">
    <text evidence="8">The sequence shown here is derived from an EMBL/GenBank/DDBJ whole genome shotgun (WGS) entry which is preliminary data.</text>
</comment>
<accession>A0ABW1ZWR2</accession>
<dbReference type="InterPro" id="IPR001801">
    <property type="entry name" value="Histone_HNS"/>
</dbReference>
<dbReference type="RefSeq" id="WP_379908158.1">
    <property type="nucleotide sequence ID" value="NZ_JBHSWE010000001.1"/>
</dbReference>
<dbReference type="Proteomes" id="UP001596422">
    <property type="component" value="Unassembled WGS sequence"/>
</dbReference>
<feature type="domain" description="DNA-binding protein H-NS-like C-terminal" evidence="7">
    <location>
        <begin position="82"/>
        <end position="130"/>
    </location>
</feature>
<dbReference type="Gene3D" id="1.10.287.1050">
    <property type="entry name" value="H-NS histone-like proteins"/>
    <property type="match status" value="1"/>
</dbReference>
<dbReference type="PANTHER" id="PTHR38097:SF2">
    <property type="entry name" value="DNA-BINDING PROTEIN STPA"/>
    <property type="match status" value="1"/>
</dbReference>
<name>A0ABW1ZWR2_9GAMM</name>
<dbReference type="PANTHER" id="PTHR38097">
    <property type="match status" value="1"/>
</dbReference>
<keyword evidence="3" id="KW-0963">Cytoplasm</keyword>
<dbReference type="Pfam" id="PF00816">
    <property type="entry name" value="Histone_HNS"/>
    <property type="match status" value="1"/>
</dbReference>